<evidence type="ECO:0000256" key="2">
    <source>
        <dbReference type="ARBA" id="ARBA00007087"/>
    </source>
</evidence>
<evidence type="ECO:0000256" key="14">
    <source>
        <dbReference type="SAM" id="MobiDB-lite"/>
    </source>
</evidence>
<evidence type="ECO:0000256" key="1">
    <source>
        <dbReference type="ARBA" id="ARBA00004251"/>
    </source>
</evidence>
<keyword evidence="4" id="KW-1003">Cell membrane</keyword>
<name>A0A8N5I3I2_GEOFO</name>
<dbReference type="GO" id="GO:0072659">
    <property type="term" value="P:protein localization to plasma membrane"/>
    <property type="evidence" value="ECO:0007669"/>
    <property type="project" value="TreeGrafter"/>
</dbReference>
<keyword evidence="6" id="KW-0732">Signal</keyword>
<evidence type="ECO:0000256" key="9">
    <source>
        <dbReference type="ARBA" id="ARBA00023157"/>
    </source>
</evidence>
<dbReference type="GO" id="GO:0043235">
    <property type="term" value="C:receptor complex"/>
    <property type="evidence" value="ECO:0007669"/>
    <property type="project" value="TreeGrafter"/>
</dbReference>
<evidence type="ECO:0000256" key="5">
    <source>
        <dbReference type="ARBA" id="ARBA00022692"/>
    </source>
</evidence>
<feature type="region of interest" description="Disordered" evidence="14">
    <location>
        <begin position="350"/>
        <end position="370"/>
    </location>
</feature>
<evidence type="ECO:0000256" key="7">
    <source>
        <dbReference type="ARBA" id="ARBA00022989"/>
    </source>
</evidence>
<keyword evidence="16" id="KW-1185">Reference proteome</keyword>
<dbReference type="RefSeq" id="XP_030919356.1">
    <property type="nucleotide sequence ID" value="XM_031063496.1"/>
</dbReference>
<evidence type="ECO:0000256" key="8">
    <source>
        <dbReference type="ARBA" id="ARBA00023136"/>
    </source>
</evidence>
<feature type="region of interest" description="Disordered" evidence="14">
    <location>
        <begin position="152"/>
        <end position="198"/>
    </location>
</feature>
<comment type="subcellular location">
    <subcellularLocation>
        <location evidence="1">Cell membrane</location>
        <topology evidence="1">Single-pass type I membrane protein</topology>
    </subcellularLocation>
</comment>
<dbReference type="InterPro" id="IPR006985">
    <property type="entry name" value="RAMP"/>
</dbReference>
<comment type="similarity">
    <text evidence="2">Belongs to the RAMP family.</text>
</comment>
<feature type="region of interest" description="Disordered" evidence="14">
    <location>
        <begin position="60"/>
        <end position="102"/>
    </location>
</feature>
<proteinExistence type="inferred from homology"/>
<evidence type="ECO:0000256" key="13">
    <source>
        <dbReference type="ARBA" id="ARBA00049674"/>
    </source>
</evidence>
<dbReference type="GO" id="GO:0006886">
    <property type="term" value="P:intracellular protein transport"/>
    <property type="evidence" value="ECO:0007669"/>
    <property type="project" value="InterPro"/>
</dbReference>
<protein>
    <recommendedName>
        <fullName evidence="11">Receptor activity-modifying protein 1</fullName>
    </recommendedName>
</protein>
<dbReference type="PROSITE" id="PS50007">
    <property type="entry name" value="PIPLC_X_DOMAIN"/>
    <property type="match status" value="1"/>
</dbReference>
<evidence type="ECO:0000259" key="15">
    <source>
        <dbReference type="Pfam" id="PF24905"/>
    </source>
</evidence>
<keyword evidence="9" id="KW-1015">Disulfide bond</keyword>
<evidence type="ECO:0000256" key="11">
    <source>
        <dbReference type="ARBA" id="ARBA00041071"/>
    </source>
</evidence>
<dbReference type="Proteomes" id="UP000504602">
    <property type="component" value="Unplaced"/>
</dbReference>
<dbReference type="PANTHER" id="PTHR14076:SF3">
    <property type="entry name" value="RECEPTOR ACTIVITY-MODIFYING PROTEIN 1"/>
    <property type="match status" value="1"/>
</dbReference>
<keyword evidence="3" id="KW-0813">Transport</keyword>
<dbReference type="AlphaFoldDB" id="A0A8N5I3I2"/>
<feature type="domain" description="TTC3/DZIP3/RBM44-like helical" evidence="15">
    <location>
        <begin position="484"/>
        <end position="527"/>
    </location>
</feature>
<evidence type="ECO:0000313" key="17">
    <source>
        <dbReference type="RefSeq" id="XP_030919356.1"/>
    </source>
</evidence>
<dbReference type="InterPro" id="IPR056870">
    <property type="entry name" value="TTC3/DZIP3/RBM44-like_helical"/>
</dbReference>
<dbReference type="GO" id="GO:0015026">
    <property type="term" value="F:coreceptor activity"/>
    <property type="evidence" value="ECO:0007669"/>
    <property type="project" value="InterPro"/>
</dbReference>
<dbReference type="Pfam" id="PF24905">
    <property type="entry name" value="TTC3_9th"/>
    <property type="match status" value="1"/>
</dbReference>
<evidence type="ECO:0000256" key="3">
    <source>
        <dbReference type="ARBA" id="ARBA00022448"/>
    </source>
</evidence>
<sequence length="583" mass="63642">MEVEKGSRRSCSTQTSCLGVDLGEDSQLEYLSAHEEYDEEKSNWSEFSEQEDVGEVKAVPLIGDKVPSQITAGEEDSGKSQRPTQSVAVEPDVPFLPPREEAQLCKHGEPSYFSSCEEPAVCTRGTSSTAEDAETQLPGPAILPGKNPVAGMEAADQSCAGNPRAGKSERGEALSSVPSGTVDAGSNPRAGFPTSRSSSAQVRLCSRAVSKAQPMGWLGQTSVDAASNTEWPEHPNKQTGKNSASSCCQNVLQRATEAELQLLAIHYEMCYQHCLKVYELALEENTCLGSPYFNSCEKKAELYSSLQLALDELDNNYSNMRKEINMGTPLNELPPLSVELRFPPLSSFYIPSKDNSQTDGDQPSDSASAERWEELLKDQALERGCVKNEEGSEYWFDAKEDLSVADISVMCKEMKKQQGKQDSIDSREVKIVVSGKERSSVPVGGPKPSVLEDPGENSLQKTSTCSSVKSSGIFVSPYALNLSSFTKLIRRLQEKYPGFSRGEIVGAVQEVRKMNKGVLSGLAISSIEEKASAILRTQHFIAATACQEADYSAMIHHYCLKDFQHSMEGIGQRLWCDWDETVG</sequence>
<dbReference type="GO" id="GO:0009986">
    <property type="term" value="C:cell surface"/>
    <property type="evidence" value="ECO:0007669"/>
    <property type="project" value="TreeGrafter"/>
</dbReference>
<dbReference type="InterPro" id="IPR038126">
    <property type="entry name" value="RAMP_sf"/>
</dbReference>
<gene>
    <name evidence="17" type="primary">LOC102038810</name>
</gene>
<comment type="subunit">
    <text evidence="13">Heterodimer of CALCRL and RAMP1; the interaction induces allosteric modulation of CALCRL function and CGRP1/CALCA and CGRP2/CALCB ligand specificity. Heterodimer of CALCR and RAMP1; interaction forms the AMYR1 receptor complex for amylin/IAPP and CGRP1/CALCA ligands.</text>
</comment>
<comment type="function">
    <text evidence="12">Accessory protein that interacts with and modulates the function of G-protein coupled receptors including calcitonin gene-related peptide type 1 receptor (CALCRL) and calcitonin receptor (CALCR). Required for the transport of CALCRL to the plasma membrane. Together with CALCRL, form the receptor complex for the calcitonin gene-related peptides CGRP1/CALCA and CGRP2/CALCB. Together with CALCR, form the AMYR1 receptor complex for amylin/IAPP and CGRP1/CALCA.</text>
</comment>
<dbReference type="GO" id="GO:0007186">
    <property type="term" value="P:G protein-coupled receptor signaling pathway"/>
    <property type="evidence" value="ECO:0007669"/>
    <property type="project" value="TreeGrafter"/>
</dbReference>
<evidence type="ECO:0000256" key="12">
    <source>
        <dbReference type="ARBA" id="ARBA00049570"/>
    </source>
</evidence>
<keyword evidence="5" id="KW-0812">Transmembrane</keyword>
<accession>A0A8N5I3I2</accession>
<dbReference type="GO" id="GO:0032870">
    <property type="term" value="P:cellular response to hormone stimulus"/>
    <property type="evidence" value="ECO:0007669"/>
    <property type="project" value="TreeGrafter"/>
</dbReference>
<organism evidence="16 17">
    <name type="scientific">Geospiza fortis</name>
    <name type="common">Medium ground-finch</name>
    <dbReference type="NCBI Taxonomy" id="48883"/>
    <lineage>
        <taxon>Eukaryota</taxon>
        <taxon>Metazoa</taxon>
        <taxon>Chordata</taxon>
        <taxon>Craniata</taxon>
        <taxon>Vertebrata</taxon>
        <taxon>Euteleostomi</taxon>
        <taxon>Archelosauria</taxon>
        <taxon>Archosauria</taxon>
        <taxon>Dinosauria</taxon>
        <taxon>Saurischia</taxon>
        <taxon>Theropoda</taxon>
        <taxon>Coelurosauria</taxon>
        <taxon>Aves</taxon>
        <taxon>Neognathae</taxon>
        <taxon>Neoaves</taxon>
        <taxon>Telluraves</taxon>
        <taxon>Australaves</taxon>
        <taxon>Passeriformes</taxon>
        <taxon>Thraupidae</taxon>
        <taxon>Geospiza</taxon>
    </lineage>
</organism>
<keyword evidence="7" id="KW-1133">Transmembrane helix</keyword>
<evidence type="ECO:0000256" key="6">
    <source>
        <dbReference type="ARBA" id="ARBA00022729"/>
    </source>
</evidence>
<feature type="region of interest" description="Disordered" evidence="14">
    <location>
        <begin position="435"/>
        <end position="462"/>
    </location>
</feature>
<reference evidence="17" key="1">
    <citation type="submission" date="2025-08" db="UniProtKB">
        <authorList>
            <consortium name="RefSeq"/>
        </authorList>
    </citation>
    <scope>IDENTIFICATION</scope>
</reference>
<keyword evidence="8" id="KW-0472">Membrane</keyword>
<dbReference type="GO" id="GO:0008277">
    <property type="term" value="P:regulation of G protein-coupled receptor signaling pathway"/>
    <property type="evidence" value="ECO:0007669"/>
    <property type="project" value="InterPro"/>
</dbReference>
<dbReference type="GO" id="GO:0005886">
    <property type="term" value="C:plasma membrane"/>
    <property type="evidence" value="ECO:0007669"/>
    <property type="project" value="UniProtKB-SubCell"/>
</dbReference>
<evidence type="ECO:0000256" key="10">
    <source>
        <dbReference type="ARBA" id="ARBA00023170"/>
    </source>
</evidence>
<dbReference type="Gene3D" id="1.10.150.510">
    <property type="entry name" value="Receptor activity modifying family"/>
    <property type="match status" value="1"/>
</dbReference>
<dbReference type="OrthoDB" id="9941526at2759"/>
<keyword evidence="10" id="KW-0675">Receptor</keyword>
<dbReference type="PANTHER" id="PTHR14076">
    <property type="entry name" value="RECEPTOR ACTIVITY MODIFYING PROTEIN RAMP"/>
    <property type="match status" value="1"/>
</dbReference>
<evidence type="ECO:0000256" key="4">
    <source>
        <dbReference type="ARBA" id="ARBA00022475"/>
    </source>
</evidence>
<feature type="compositionally biased region" description="Polar residues" evidence="14">
    <location>
        <begin position="353"/>
        <end position="367"/>
    </location>
</feature>
<dbReference type="GO" id="GO:0006816">
    <property type="term" value="P:calcium ion transport"/>
    <property type="evidence" value="ECO:0007669"/>
    <property type="project" value="TreeGrafter"/>
</dbReference>
<dbReference type="GeneID" id="102038810"/>
<dbReference type="GO" id="GO:0031623">
    <property type="term" value="P:receptor internalization"/>
    <property type="evidence" value="ECO:0007669"/>
    <property type="project" value="TreeGrafter"/>
</dbReference>
<evidence type="ECO:0000313" key="16">
    <source>
        <dbReference type="Proteomes" id="UP000504602"/>
    </source>
</evidence>